<evidence type="ECO:0000313" key="2">
    <source>
        <dbReference type="Proteomes" id="UP000269396"/>
    </source>
</evidence>
<reference evidence="1 2" key="1">
    <citation type="submission" date="2018-11" db="EMBL/GenBank/DDBJ databases">
        <authorList>
            <consortium name="Pathogen Informatics"/>
        </authorList>
    </citation>
    <scope>NUCLEOTIDE SEQUENCE [LARGE SCALE GENOMIC DNA]</scope>
    <source>
        <strain>Denwood</strain>
        <strain evidence="2">Zambia</strain>
    </source>
</reference>
<keyword evidence="2" id="KW-1185">Reference proteome</keyword>
<gene>
    <name evidence="1" type="ORF">SMTD_LOCUS3610</name>
</gene>
<protein>
    <submittedName>
        <fullName evidence="1">Uncharacterized protein</fullName>
    </submittedName>
</protein>
<name>A0A3P8AK55_9TREM</name>
<proteinExistence type="predicted"/>
<dbReference type="Proteomes" id="UP000269396">
    <property type="component" value="Unassembled WGS sequence"/>
</dbReference>
<evidence type="ECO:0000313" key="1">
    <source>
        <dbReference type="EMBL" id="VDO97317.1"/>
    </source>
</evidence>
<organism evidence="1 2">
    <name type="scientific">Schistosoma mattheei</name>
    <dbReference type="NCBI Taxonomy" id="31246"/>
    <lineage>
        <taxon>Eukaryota</taxon>
        <taxon>Metazoa</taxon>
        <taxon>Spiralia</taxon>
        <taxon>Lophotrochozoa</taxon>
        <taxon>Platyhelminthes</taxon>
        <taxon>Trematoda</taxon>
        <taxon>Digenea</taxon>
        <taxon>Strigeidida</taxon>
        <taxon>Schistosomatoidea</taxon>
        <taxon>Schistosomatidae</taxon>
        <taxon>Schistosoma</taxon>
    </lineage>
</organism>
<dbReference type="EMBL" id="UZAL01007001">
    <property type="protein sequence ID" value="VDO97317.1"/>
    <property type="molecule type" value="Genomic_DNA"/>
</dbReference>
<dbReference type="AlphaFoldDB" id="A0A3P8AK55"/>
<sequence>MDKHDELLDAFGPFCSRMKDETSLSRRVLFDWNLLLLF</sequence>
<accession>A0A3P8AK55</accession>